<keyword evidence="1" id="KW-0732">Signal</keyword>
<protein>
    <submittedName>
        <fullName evidence="3">Conserved repeat domain-containing protein</fullName>
    </submittedName>
</protein>
<sequence length="1914" mass="205830">MPRFATHIHAFCALGLTVALFPAFTADLNAAPAPAGMSIVNVAEARYYNADLGIFETVYSNQVSALVAEVPAMEVVSNSYLRLSRGARDQHHFEVRNTGNVEIAFAAELDTGNEAGLLQNPLLIWDMNGNGVADAGEPALSATDELVLDQGESAFLIYSFDVTAFADPAETATTFLMTTARSTSAAATPIDAISPAALVDIVVGGLELQKSVVRRTVADGDELSFTLNLRNNSEFDIVTYDEIDGDTLRIDGAAVSGILVRDAIPLNTSFVAFEADAGLTPLYHLRGAPTQEYVTVEPTELADIDAVAFYLDRDYAVGRSSDLTFSVLLPEALGTVSISNIADTYLEEVAGTATLNSNEIVLRREADDAISLDFTDPTTGAFTSYGELGADTSLQLISGACNISNGIDTVDVTVVSRITGDSEVIIARETGANTGIFNTTDLPLAQMDTPVSGDGVLASVNGDTLSASIQCDGQVAEDALLVNPGNFVFNSVTNAPITDATVQILDASGTVVQTVETDSEGFFAPGSLVAGNYSYEVVPSATFTFPSVRPTFVGMDRNVATSISFGGVFSHSGGLVHRADLPVDPFYGVPLSLEKTADTTRVRAGEFVTYTVTATNNMDQALIGAEILDRPPFGTELVSGTVRLDGQVLADPTVDASGDLRFDLDTMTVAESNVLTYVLRFTALAGTGRNYNTAILDGNQAGTGTYRASNTATNYVNLDNTGGVFADEGTILGAVFLDCNENGLRDGPEELGVPGVKLATQTGLFVVTDADGQFSLFGLSPVSHVLSILPDTLPIDAEVRVTRAADMLRGGTRMVALTNGEVRTENFALDSCAPTAVEDVNARIAAFAERAQTASQFLSDLPMDASTGDRRSIRTESGSGTTTQILRGAPQAGATPAADLAEVAIETAQERQTLESIIKTLDPEAGFMGLEDGDTVLRRTTNIRVKGPADLTLYLSINDTAASSASIGELTTWERGNIQAIEFIAMDLQAGENSIVLTGIGPFGNERMREEITIFAPGDPERLDIVAPAEAAAIPGNRIPVVVRILDGAGTPVEASATVTLRAQAGLWDVTDIRPNQPGVQAYIDNGEATFDLIPPQNTGPEVISVESSFGGAETEIVFTPNLDERILVGIIEGAVALNGRGDLIEESRISPFEETATGLRGEVYLKGRIRGDALLTLSYSSDRDTEDRLFRDIRGDEYYPVYGDNSERGFDAQSSSSLFVKIEKGDSYVLYGDIAIEAESDAFELGGYSRVTTGGKAHWQEDGVSITIFAARTTSTQRVVEVAARGVSGPYDVDLGTYVEGSERVDILVRDEDTGEIITEYAQRRGNDYVLDFFRDALIFNTPVNQTDTDGNPISIRVTYEVEEDGAEAYWLYGGEVNVELSETTTIGARVVHADADSGMAERERIYAAYIRRELSEENSLLFEIAQAEDSDGNTGNAARIEFVHEGDATRLEIEASTTGTDFNPTGSSTRAGADEVRVDFTGQMGADADLRLSARYIADHVASTELAEADLVYTRRLNEQLTSRIGVGVQHDFEASDPTSMQLLLGVDVRPQDHPGLALGIDLEQTIIGDESGELSFDVSYEVRPGWTALGQVDFGLDREGEVDKITRLQMGMEYQMADGVRGRTEFSANGDNLDSSNLVQGMRGDWDLTEQWSLGVSLEHTEPLDGNGSRLTSLALGTTWEAPEGEWIVEADLDQTFEEEGSTFYTNLGTAYQINDDLTFLGRSRLALDKRGDGPDHLRHRARIGLAYRPVEDARLDMLAWYEHQLDQSDTRSDTHMWSIAGTYEVDQDLRLNGKYAGQLTNLSTEGANGIDTDVLTQLVQGGLTWDFDNNRWEAGLNLMQIWDNQGARTNAAGIQLSYVMSEGTMLSFGYNHSMGELPDSSPFYQDGLYLRLRIVLDHSLWDRLDSFLGE</sequence>
<feature type="chain" id="PRO_5012790496" evidence="1">
    <location>
        <begin position="26"/>
        <end position="1914"/>
    </location>
</feature>
<name>A0A2C9CVB5_9RHOB</name>
<feature type="domain" description="DUF11" evidence="2">
    <location>
        <begin position="591"/>
        <end position="713"/>
    </location>
</feature>
<dbReference type="Pfam" id="PF01345">
    <property type="entry name" value="DUF11"/>
    <property type="match status" value="1"/>
</dbReference>
<evidence type="ECO:0000256" key="1">
    <source>
        <dbReference type="SAM" id="SignalP"/>
    </source>
</evidence>
<gene>
    <name evidence="3" type="ORF">SAMN06273572_10447</name>
</gene>
<dbReference type="Gene3D" id="2.60.40.10">
    <property type="entry name" value="Immunoglobulins"/>
    <property type="match status" value="1"/>
</dbReference>
<dbReference type="SUPFAM" id="SSF56935">
    <property type="entry name" value="Porins"/>
    <property type="match status" value="2"/>
</dbReference>
<organism evidence="3 4">
    <name type="scientific">Pontivivens marinum</name>
    <dbReference type="NCBI Taxonomy" id="1690039"/>
    <lineage>
        <taxon>Bacteria</taxon>
        <taxon>Pseudomonadati</taxon>
        <taxon>Pseudomonadota</taxon>
        <taxon>Alphaproteobacteria</taxon>
        <taxon>Rhodobacterales</taxon>
        <taxon>Paracoccaceae</taxon>
        <taxon>Pontivivens</taxon>
    </lineage>
</organism>
<feature type="signal peptide" evidence="1">
    <location>
        <begin position="1"/>
        <end position="25"/>
    </location>
</feature>
<dbReference type="OrthoDB" id="9773411at2"/>
<dbReference type="Proteomes" id="UP000220034">
    <property type="component" value="Unassembled WGS sequence"/>
</dbReference>
<dbReference type="InterPro" id="IPR047589">
    <property type="entry name" value="DUF11_rpt"/>
</dbReference>
<evidence type="ECO:0000259" key="2">
    <source>
        <dbReference type="Pfam" id="PF01345"/>
    </source>
</evidence>
<evidence type="ECO:0000313" key="4">
    <source>
        <dbReference type="Proteomes" id="UP000220034"/>
    </source>
</evidence>
<dbReference type="SUPFAM" id="SSF49478">
    <property type="entry name" value="Cna protein B-type domain"/>
    <property type="match status" value="1"/>
</dbReference>
<proteinExistence type="predicted"/>
<dbReference type="InterPro" id="IPR013783">
    <property type="entry name" value="Ig-like_fold"/>
</dbReference>
<dbReference type="NCBIfam" id="TIGR01451">
    <property type="entry name" value="B_ant_repeat"/>
    <property type="match status" value="1"/>
</dbReference>
<dbReference type="EMBL" id="OCTN01000004">
    <property type="protein sequence ID" value="SOH94349.1"/>
    <property type="molecule type" value="Genomic_DNA"/>
</dbReference>
<dbReference type="InterPro" id="IPR001434">
    <property type="entry name" value="OmcB-like_DUF11"/>
</dbReference>
<dbReference type="SUPFAM" id="SSF117074">
    <property type="entry name" value="Hypothetical protein PA1324"/>
    <property type="match status" value="1"/>
</dbReference>
<keyword evidence="4" id="KW-1185">Reference proteome</keyword>
<reference evidence="4" key="1">
    <citation type="submission" date="2017-09" db="EMBL/GenBank/DDBJ databases">
        <authorList>
            <person name="Varghese N."/>
            <person name="Submissions S."/>
        </authorList>
    </citation>
    <scope>NUCLEOTIDE SEQUENCE [LARGE SCALE GENOMIC DNA]</scope>
    <source>
        <strain evidence="4">C7</strain>
    </source>
</reference>
<accession>A0A2C9CVB5</accession>
<evidence type="ECO:0000313" key="3">
    <source>
        <dbReference type="EMBL" id="SOH94349.1"/>
    </source>
</evidence>